<dbReference type="Gene3D" id="2.30.30.40">
    <property type="entry name" value="SH3 Domains"/>
    <property type="match status" value="1"/>
</dbReference>
<keyword evidence="1" id="KW-0728">SH3 domain</keyword>
<keyword evidence="4" id="KW-1185">Reference proteome</keyword>
<dbReference type="EMBL" id="JOJR01000148">
    <property type="protein sequence ID" value="RCN43719.1"/>
    <property type="molecule type" value="Genomic_DNA"/>
</dbReference>
<comment type="caution">
    <text evidence="3">The sequence shown here is derived from an EMBL/GenBank/DDBJ whole genome shotgun (WGS) entry which is preliminary data.</text>
</comment>
<evidence type="ECO:0000313" key="4">
    <source>
        <dbReference type="Proteomes" id="UP000252519"/>
    </source>
</evidence>
<dbReference type="Pfam" id="PF07653">
    <property type="entry name" value="SH3_2"/>
    <property type="match status" value="1"/>
</dbReference>
<accession>A0A368GKD5</accession>
<dbReference type="Proteomes" id="UP000252519">
    <property type="component" value="Unassembled WGS sequence"/>
</dbReference>
<proteinExistence type="predicted"/>
<feature type="domain" description="SH3" evidence="2">
    <location>
        <begin position="24"/>
        <end position="63"/>
    </location>
</feature>
<evidence type="ECO:0000313" key="3">
    <source>
        <dbReference type="EMBL" id="RCN43719.1"/>
    </source>
</evidence>
<evidence type="ECO:0000256" key="1">
    <source>
        <dbReference type="ARBA" id="ARBA00022443"/>
    </source>
</evidence>
<dbReference type="OrthoDB" id="9991832at2759"/>
<dbReference type="AlphaFoldDB" id="A0A368GKD5"/>
<name>A0A368GKD5_ANCCA</name>
<dbReference type="SUPFAM" id="SSF50044">
    <property type="entry name" value="SH3-domain"/>
    <property type="match status" value="1"/>
</dbReference>
<dbReference type="InterPro" id="IPR001452">
    <property type="entry name" value="SH3_domain"/>
</dbReference>
<evidence type="ECO:0000259" key="2">
    <source>
        <dbReference type="Pfam" id="PF07653"/>
    </source>
</evidence>
<dbReference type="CDD" id="cd00174">
    <property type="entry name" value="SH3"/>
    <property type="match status" value="1"/>
</dbReference>
<dbReference type="STRING" id="29170.A0A368GKD5"/>
<protein>
    <submittedName>
        <fullName evidence="3">Variant SH3 domain protein</fullName>
    </submittedName>
</protein>
<sequence length="93" mass="10725">MIKILRYLVKQFLANVAISMLQVADELSVPKGTKVKAIYREDDWIYVHASGGKRGFVPQAYCRLNVESPDEFLWKKKYDVVYGRLFAIVLSIL</sequence>
<reference evidence="3 4" key="1">
    <citation type="submission" date="2014-10" db="EMBL/GenBank/DDBJ databases">
        <title>Draft genome of the hookworm Ancylostoma caninum.</title>
        <authorList>
            <person name="Mitreva M."/>
        </authorList>
    </citation>
    <scope>NUCLEOTIDE SEQUENCE [LARGE SCALE GENOMIC DNA]</scope>
    <source>
        <strain evidence="3 4">Baltimore</strain>
    </source>
</reference>
<gene>
    <name evidence="3" type="ORF">ANCCAN_10283</name>
</gene>
<organism evidence="3 4">
    <name type="scientific">Ancylostoma caninum</name>
    <name type="common">Dog hookworm</name>
    <dbReference type="NCBI Taxonomy" id="29170"/>
    <lineage>
        <taxon>Eukaryota</taxon>
        <taxon>Metazoa</taxon>
        <taxon>Ecdysozoa</taxon>
        <taxon>Nematoda</taxon>
        <taxon>Chromadorea</taxon>
        <taxon>Rhabditida</taxon>
        <taxon>Rhabditina</taxon>
        <taxon>Rhabditomorpha</taxon>
        <taxon>Strongyloidea</taxon>
        <taxon>Ancylostomatidae</taxon>
        <taxon>Ancylostomatinae</taxon>
        <taxon>Ancylostoma</taxon>
    </lineage>
</organism>
<dbReference type="InterPro" id="IPR036028">
    <property type="entry name" value="SH3-like_dom_sf"/>
</dbReference>